<dbReference type="GO" id="GO:0004671">
    <property type="term" value="F:protein C-terminal S-isoprenylcysteine carboxyl O-methyltransferase activity"/>
    <property type="evidence" value="ECO:0007669"/>
    <property type="project" value="UniProtKB-EC"/>
</dbReference>
<keyword evidence="2 5" id="KW-0812">Transmembrane</keyword>
<feature type="transmembrane region" description="Helical" evidence="5">
    <location>
        <begin position="37"/>
        <end position="55"/>
    </location>
</feature>
<reference evidence="6 9" key="2">
    <citation type="submission" date="2023-06" db="EMBL/GenBank/DDBJ databases">
        <title>SYSU T0a273.</title>
        <authorList>
            <person name="Gao L."/>
            <person name="Fang B.-Z."/>
            <person name="Li W.-J."/>
        </authorList>
    </citation>
    <scope>NUCLEOTIDE SEQUENCE [LARGE SCALE GENOMIC DNA]</scope>
    <source>
        <strain evidence="6 9">SYSU T0a273</strain>
    </source>
</reference>
<keyword evidence="8" id="KW-1185">Reference proteome</keyword>
<reference evidence="7" key="1">
    <citation type="submission" date="2023-06" db="EMBL/GenBank/DDBJ databases">
        <title>Sysu t00039.</title>
        <authorList>
            <person name="Gao L."/>
            <person name="Fang B.-Z."/>
            <person name="Li W.-J."/>
        </authorList>
    </citation>
    <scope>NUCLEOTIDE SEQUENCE</scope>
    <source>
        <strain evidence="7">SYSU T00039</strain>
    </source>
</reference>
<proteinExistence type="predicted"/>
<dbReference type="AlphaFoldDB" id="A0AAW7M045"/>
<evidence type="ECO:0000256" key="3">
    <source>
        <dbReference type="ARBA" id="ARBA00022989"/>
    </source>
</evidence>
<evidence type="ECO:0000313" key="8">
    <source>
        <dbReference type="Proteomes" id="UP001172737"/>
    </source>
</evidence>
<dbReference type="InterPro" id="IPR007318">
    <property type="entry name" value="Phopholipid_MeTrfase"/>
</dbReference>
<keyword evidence="7" id="KW-0489">Methyltransferase</keyword>
<dbReference type="PANTHER" id="PTHR43847:SF1">
    <property type="entry name" value="BLL3993 PROTEIN"/>
    <property type="match status" value="1"/>
</dbReference>
<sequence>MNARSGRLLSLVLVALQGVIFLAVGLTALLDGPGFGGSWWAGSTLVLLGGLGMFWSGKDLGRALTPMPTPNGAGLAAGGIYSFVRHPMYSAIIIIAIGLAVGSGHAWTWAFTALLAVFFEAKTRVEEAFLMRAYPGYDQYAARTGKFLPGLGRRRLA</sequence>
<protein>
    <submittedName>
        <fullName evidence="7">Isoprenylcysteine carboxylmethyltransferase family protein</fullName>
        <ecNumber evidence="7">2.1.1.100</ecNumber>
        <ecNumber evidence="7">2.1.1.334</ecNumber>
    </submittedName>
</protein>
<dbReference type="EC" id="2.1.1.334" evidence="7"/>
<comment type="subcellular location">
    <subcellularLocation>
        <location evidence="1">Endomembrane system</location>
        <topology evidence="1">Multi-pass membrane protein</topology>
    </subcellularLocation>
</comment>
<feature type="transmembrane region" description="Helical" evidence="5">
    <location>
        <begin position="90"/>
        <end position="119"/>
    </location>
</feature>
<accession>A0AAW7M045</accession>
<evidence type="ECO:0000313" key="7">
    <source>
        <dbReference type="EMBL" id="MDN4487429.1"/>
    </source>
</evidence>
<keyword evidence="4 5" id="KW-0472">Membrane</keyword>
<dbReference type="Proteomes" id="UP001172756">
    <property type="component" value="Unassembled WGS sequence"/>
</dbReference>
<dbReference type="RefSeq" id="WP_301118489.1">
    <property type="nucleotide sequence ID" value="NZ_JAUHPX010000002.1"/>
</dbReference>
<comment type="caution">
    <text evidence="7">The sequence shown here is derived from an EMBL/GenBank/DDBJ whole genome shotgun (WGS) entry which is preliminary data.</text>
</comment>
<evidence type="ECO:0000256" key="5">
    <source>
        <dbReference type="SAM" id="Phobius"/>
    </source>
</evidence>
<dbReference type="GO" id="GO:0012505">
    <property type="term" value="C:endomembrane system"/>
    <property type="evidence" value="ECO:0007669"/>
    <property type="project" value="UniProtKB-SubCell"/>
</dbReference>
<evidence type="ECO:0000256" key="4">
    <source>
        <dbReference type="ARBA" id="ARBA00023136"/>
    </source>
</evidence>
<evidence type="ECO:0000313" key="9">
    <source>
        <dbReference type="Proteomes" id="UP001172756"/>
    </source>
</evidence>
<gene>
    <name evidence="6" type="ORF">QQ002_09565</name>
    <name evidence="7" type="ORF">QQX10_04510</name>
</gene>
<dbReference type="Proteomes" id="UP001172737">
    <property type="component" value="Unassembled WGS sequence"/>
</dbReference>
<dbReference type="Gene3D" id="1.20.120.1630">
    <property type="match status" value="1"/>
</dbReference>
<dbReference type="Pfam" id="PF04191">
    <property type="entry name" value="PEMT"/>
    <property type="match status" value="1"/>
</dbReference>
<keyword evidence="7" id="KW-0808">Transferase</keyword>
<evidence type="ECO:0000256" key="1">
    <source>
        <dbReference type="ARBA" id="ARBA00004127"/>
    </source>
</evidence>
<dbReference type="EMBL" id="JAUHPX010000002">
    <property type="protein sequence ID" value="MDN4487429.1"/>
    <property type="molecule type" value="Genomic_DNA"/>
</dbReference>
<keyword evidence="3 5" id="KW-1133">Transmembrane helix</keyword>
<dbReference type="EMBL" id="JAUHQB010000006">
    <property type="protein sequence ID" value="MDN4483782.1"/>
    <property type="molecule type" value="Genomic_DNA"/>
</dbReference>
<organism evidence="7 8">
    <name type="scientific">Demequina lignilytica</name>
    <dbReference type="NCBI Taxonomy" id="3051663"/>
    <lineage>
        <taxon>Bacteria</taxon>
        <taxon>Bacillati</taxon>
        <taxon>Actinomycetota</taxon>
        <taxon>Actinomycetes</taxon>
        <taxon>Micrococcales</taxon>
        <taxon>Demequinaceae</taxon>
        <taxon>Demequina</taxon>
    </lineage>
</organism>
<evidence type="ECO:0000313" key="6">
    <source>
        <dbReference type="EMBL" id="MDN4483782.1"/>
    </source>
</evidence>
<dbReference type="GO" id="GO:0032259">
    <property type="term" value="P:methylation"/>
    <property type="evidence" value="ECO:0007669"/>
    <property type="project" value="UniProtKB-KW"/>
</dbReference>
<dbReference type="InterPro" id="IPR052527">
    <property type="entry name" value="Metal_cation-efflux_comp"/>
</dbReference>
<dbReference type="PANTHER" id="PTHR43847">
    <property type="entry name" value="BLL3993 PROTEIN"/>
    <property type="match status" value="1"/>
</dbReference>
<evidence type="ECO:0000256" key="2">
    <source>
        <dbReference type="ARBA" id="ARBA00022692"/>
    </source>
</evidence>
<dbReference type="EC" id="2.1.1.100" evidence="7"/>
<name>A0AAW7M045_9MICO</name>